<keyword evidence="2" id="KW-1185">Reference proteome</keyword>
<evidence type="ECO:0000313" key="2">
    <source>
        <dbReference type="Proteomes" id="UP000800036"/>
    </source>
</evidence>
<dbReference type="Proteomes" id="UP000800036">
    <property type="component" value="Unassembled WGS sequence"/>
</dbReference>
<accession>A0A6A5UTF7</accession>
<sequence length="70" mass="8385">MRGWELDLCCSGWARRTLAQPRTRASHRTRKFYGRFLQLWANGTTLDNFGTRSCRRLLKLREAYTRTYRG</sequence>
<protein>
    <submittedName>
        <fullName evidence="1">Uncharacterized protein</fullName>
    </submittedName>
</protein>
<dbReference type="EMBL" id="ML976789">
    <property type="protein sequence ID" value="KAF1964407.1"/>
    <property type="molecule type" value="Genomic_DNA"/>
</dbReference>
<evidence type="ECO:0000313" key="1">
    <source>
        <dbReference type="EMBL" id="KAF1964407.1"/>
    </source>
</evidence>
<gene>
    <name evidence="1" type="ORF">BU23DRAFT_62919</name>
</gene>
<name>A0A6A5UTF7_9PLEO</name>
<organism evidence="1 2">
    <name type="scientific">Bimuria novae-zelandiae CBS 107.79</name>
    <dbReference type="NCBI Taxonomy" id="1447943"/>
    <lineage>
        <taxon>Eukaryota</taxon>
        <taxon>Fungi</taxon>
        <taxon>Dikarya</taxon>
        <taxon>Ascomycota</taxon>
        <taxon>Pezizomycotina</taxon>
        <taxon>Dothideomycetes</taxon>
        <taxon>Pleosporomycetidae</taxon>
        <taxon>Pleosporales</taxon>
        <taxon>Massarineae</taxon>
        <taxon>Didymosphaeriaceae</taxon>
        <taxon>Bimuria</taxon>
    </lineage>
</organism>
<proteinExistence type="predicted"/>
<reference evidence="1" key="1">
    <citation type="journal article" date="2020" name="Stud. Mycol.">
        <title>101 Dothideomycetes genomes: a test case for predicting lifestyles and emergence of pathogens.</title>
        <authorList>
            <person name="Haridas S."/>
            <person name="Albert R."/>
            <person name="Binder M."/>
            <person name="Bloem J."/>
            <person name="Labutti K."/>
            <person name="Salamov A."/>
            <person name="Andreopoulos B."/>
            <person name="Baker S."/>
            <person name="Barry K."/>
            <person name="Bills G."/>
            <person name="Bluhm B."/>
            <person name="Cannon C."/>
            <person name="Castanera R."/>
            <person name="Culley D."/>
            <person name="Daum C."/>
            <person name="Ezra D."/>
            <person name="Gonzalez J."/>
            <person name="Henrissat B."/>
            <person name="Kuo A."/>
            <person name="Liang C."/>
            <person name="Lipzen A."/>
            <person name="Lutzoni F."/>
            <person name="Magnuson J."/>
            <person name="Mondo S."/>
            <person name="Nolan M."/>
            <person name="Ohm R."/>
            <person name="Pangilinan J."/>
            <person name="Park H.-J."/>
            <person name="Ramirez L."/>
            <person name="Alfaro M."/>
            <person name="Sun H."/>
            <person name="Tritt A."/>
            <person name="Yoshinaga Y."/>
            <person name="Zwiers L.-H."/>
            <person name="Turgeon B."/>
            <person name="Goodwin S."/>
            <person name="Spatafora J."/>
            <person name="Crous P."/>
            <person name="Grigoriev I."/>
        </authorList>
    </citation>
    <scope>NUCLEOTIDE SEQUENCE</scope>
    <source>
        <strain evidence="1">CBS 107.79</strain>
    </source>
</reference>
<dbReference type="AlphaFoldDB" id="A0A6A5UTF7"/>